<dbReference type="EMBL" id="JACIIK010000003">
    <property type="protein sequence ID" value="MBB6201212.1"/>
    <property type="molecule type" value="Genomic_DNA"/>
</dbReference>
<evidence type="ECO:0008006" key="4">
    <source>
        <dbReference type="Google" id="ProtNLM"/>
    </source>
</evidence>
<dbReference type="AlphaFoldDB" id="A0AAW3URD8"/>
<organism evidence="2 3">
    <name type="scientific">Paraburkholderia fungorum</name>
    <dbReference type="NCBI Taxonomy" id="134537"/>
    <lineage>
        <taxon>Bacteria</taxon>
        <taxon>Pseudomonadati</taxon>
        <taxon>Pseudomonadota</taxon>
        <taxon>Betaproteobacteria</taxon>
        <taxon>Burkholderiales</taxon>
        <taxon>Burkholderiaceae</taxon>
        <taxon>Paraburkholderia</taxon>
    </lineage>
</organism>
<keyword evidence="1" id="KW-0472">Membrane</keyword>
<name>A0AAW3URD8_9BURK</name>
<keyword evidence="1" id="KW-0812">Transmembrane</keyword>
<keyword evidence="1" id="KW-1133">Transmembrane helix</keyword>
<feature type="transmembrane region" description="Helical" evidence="1">
    <location>
        <begin position="112"/>
        <end position="135"/>
    </location>
</feature>
<sequence>MAVRCGQSAPIFLSLGAPLRHGTNKHSFFTCEEIRHRKRPVWNASGFPQVRSLDLAMAKRVLRAILMKNPKQLALVMRGARAEMKMIPRFSLTRWLSGLKARGTVRAFRAHLIAACVAAMSIQLVALTTIFFAGVPENLFETNMFRLSAAALVLSVVGAIRCVAWIAFVAAIGRNDVTFLDARHLLVSVSATCPRRQLVILHTRFAGLAEDICS</sequence>
<gene>
    <name evidence="2" type="ORF">GGD69_002061</name>
</gene>
<evidence type="ECO:0000313" key="2">
    <source>
        <dbReference type="EMBL" id="MBB6201212.1"/>
    </source>
</evidence>
<evidence type="ECO:0000313" key="3">
    <source>
        <dbReference type="Proteomes" id="UP000518681"/>
    </source>
</evidence>
<dbReference type="Proteomes" id="UP000518681">
    <property type="component" value="Unassembled WGS sequence"/>
</dbReference>
<evidence type="ECO:0000256" key="1">
    <source>
        <dbReference type="SAM" id="Phobius"/>
    </source>
</evidence>
<proteinExistence type="predicted"/>
<feature type="transmembrane region" description="Helical" evidence="1">
    <location>
        <begin position="147"/>
        <end position="173"/>
    </location>
</feature>
<protein>
    <recommendedName>
        <fullName evidence="4">ABC transmembrane type-1 domain-containing protein</fullName>
    </recommendedName>
</protein>
<reference evidence="2 3" key="1">
    <citation type="submission" date="2020-08" db="EMBL/GenBank/DDBJ databases">
        <title>Genomic Encyclopedia of Type Strains, Phase IV (KMG-V): Genome sequencing to study the core and pangenomes of soil and plant-associated prokaryotes.</title>
        <authorList>
            <person name="Whitman W."/>
        </authorList>
    </citation>
    <scope>NUCLEOTIDE SEQUENCE [LARGE SCALE GENOMIC DNA]</scope>
    <source>
        <strain evidence="2 3">SEMIA 4013</strain>
    </source>
</reference>
<accession>A0AAW3URD8</accession>
<comment type="caution">
    <text evidence="2">The sequence shown here is derived from an EMBL/GenBank/DDBJ whole genome shotgun (WGS) entry which is preliminary data.</text>
</comment>